<feature type="transmembrane region" description="Helical" evidence="2">
    <location>
        <begin position="6"/>
        <end position="25"/>
    </location>
</feature>
<dbReference type="STRING" id="1963862.B4O97_18170"/>
<dbReference type="NCBIfam" id="TIGR01300">
    <property type="entry name" value="CPA3_mnhG_phaG"/>
    <property type="match status" value="1"/>
</dbReference>
<gene>
    <name evidence="3" type="ORF">B4O97_18170</name>
</gene>
<dbReference type="InterPro" id="IPR005133">
    <property type="entry name" value="PhaG_MnhG_YufB"/>
</dbReference>
<feature type="region of interest" description="Disordered" evidence="1">
    <location>
        <begin position="100"/>
        <end position="119"/>
    </location>
</feature>
<dbReference type="PANTHER" id="PTHR34703:SF1">
    <property type="entry name" value="ANTIPORTER SUBUNIT MNHG2-RELATED"/>
    <property type="match status" value="1"/>
</dbReference>
<evidence type="ECO:0000313" key="3">
    <source>
        <dbReference type="EMBL" id="ORC30293.1"/>
    </source>
</evidence>
<feature type="compositionally biased region" description="Basic and acidic residues" evidence="1">
    <location>
        <begin position="101"/>
        <end position="111"/>
    </location>
</feature>
<feature type="transmembrane region" description="Helical" evidence="2">
    <location>
        <begin position="37"/>
        <end position="57"/>
    </location>
</feature>
<dbReference type="Pfam" id="PF03334">
    <property type="entry name" value="PhaG_MnhG_YufB"/>
    <property type="match status" value="1"/>
</dbReference>
<dbReference type="NCBIfam" id="NF009314">
    <property type="entry name" value="PRK12674.1-2"/>
    <property type="match status" value="1"/>
</dbReference>
<sequence length="119" mass="13033">MTEIIGALLVLAGALFLFLAALGLIRMPDVYNRMQAGTKATTLGSMLIFIGFSLYNPGHWQKYLLLILFIFLTNPLSSHALARAAHFSGIPALLEKYGSPETRRDDLREAGDPEQGGVR</sequence>
<keyword evidence="2" id="KW-0472">Membrane</keyword>
<dbReference type="Proteomes" id="UP000192343">
    <property type="component" value="Unassembled WGS sequence"/>
</dbReference>
<name>A0A1Y1RT82_9SPIO</name>
<organism evidence="3 4">
    <name type="scientific">Marispirochaeta aestuarii</name>
    <dbReference type="NCBI Taxonomy" id="1963862"/>
    <lineage>
        <taxon>Bacteria</taxon>
        <taxon>Pseudomonadati</taxon>
        <taxon>Spirochaetota</taxon>
        <taxon>Spirochaetia</taxon>
        <taxon>Spirochaetales</taxon>
        <taxon>Spirochaetaceae</taxon>
        <taxon>Marispirochaeta</taxon>
    </lineage>
</organism>
<keyword evidence="2" id="KW-1133">Transmembrane helix</keyword>
<evidence type="ECO:0000313" key="4">
    <source>
        <dbReference type="Proteomes" id="UP000192343"/>
    </source>
</evidence>
<comment type="caution">
    <text evidence="3">The sequence shown here is derived from an EMBL/GenBank/DDBJ whole genome shotgun (WGS) entry which is preliminary data.</text>
</comment>
<feature type="transmembrane region" description="Helical" evidence="2">
    <location>
        <begin position="63"/>
        <end position="82"/>
    </location>
</feature>
<proteinExistence type="predicted"/>
<protein>
    <recommendedName>
        <fullName evidence="5">Cation:proton antiporter</fullName>
    </recommendedName>
</protein>
<reference evidence="3 4" key="1">
    <citation type="submission" date="2017-03" db="EMBL/GenBank/DDBJ databases">
        <title>Draft Genome sequence of Marispirochaeta sp. strain JC444.</title>
        <authorList>
            <person name="Shivani Y."/>
            <person name="Subhash Y."/>
            <person name="Sasikala C."/>
            <person name="Ramana C."/>
        </authorList>
    </citation>
    <scope>NUCLEOTIDE SEQUENCE [LARGE SCALE GENOMIC DNA]</scope>
    <source>
        <strain evidence="3 4">JC444</strain>
    </source>
</reference>
<dbReference type="GO" id="GO:0015385">
    <property type="term" value="F:sodium:proton antiporter activity"/>
    <property type="evidence" value="ECO:0007669"/>
    <property type="project" value="TreeGrafter"/>
</dbReference>
<dbReference type="AlphaFoldDB" id="A0A1Y1RT82"/>
<dbReference type="RefSeq" id="WP_083052942.1">
    <property type="nucleotide sequence ID" value="NZ_MWQY01000032.1"/>
</dbReference>
<dbReference type="EMBL" id="MWQY01000032">
    <property type="protein sequence ID" value="ORC30293.1"/>
    <property type="molecule type" value="Genomic_DNA"/>
</dbReference>
<evidence type="ECO:0000256" key="1">
    <source>
        <dbReference type="SAM" id="MobiDB-lite"/>
    </source>
</evidence>
<dbReference type="OrthoDB" id="9806575at2"/>
<evidence type="ECO:0000256" key="2">
    <source>
        <dbReference type="SAM" id="Phobius"/>
    </source>
</evidence>
<keyword evidence="2" id="KW-0812">Transmembrane</keyword>
<accession>A0A1Y1RT82</accession>
<dbReference type="PANTHER" id="PTHR34703">
    <property type="entry name" value="ANTIPORTER SUBUNIT MNHG2-RELATED"/>
    <property type="match status" value="1"/>
</dbReference>
<evidence type="ECO:0008006" key="5">
    <source>
        <dbReference type="Google" id="ProtNLM"/>
    </source>
</evidence>
<keyword evidence="4" id="KW-1185">Reference proteome</keyword>